<dbReference type="InterPro" id="IPR014169">
    <property type="entry name" value="Pal_lipo_C"/>
</dbReference>
<comment type="similarity">
    <text evidence="8">Belongs to the Pal lipoprotein family.</text>
</comment>
<organism evidence="11 12">
    <name type="scientific">Sphingomonas gilva</name>
    <dbReference type="NCBI Taxonomy" id="2305907"/>
    <lineage>
        <taxon>Bacteria</taxon>
        <taxon>Pseudomonadati</taxon>
        <taxon>Pseudomonadota</taxon>
        <taxon>Alphaproteobacteria</taxon>
        <taxon>Sphingomonadales</taxon>
        <taxon>Sphingomonadaceae</taxon>
        <taxon>Sphingomonas</taxon>
    </lineage>
</organism>
<dbReference type="HAMAP" id="MF_02204">
    <property type="entry name" value="Pal"/>
    <property type="match status" value="1"/>
</dbReference>
<feature type="chain" id="PRO_5017463471" description="Peptidoglycan-associated lipoprotein" evidence="9">
    <location>
        <begin position="18"/>
        <end position="172"/>
    </location>
</feature>
<dbReference type="PROSITE" id="PS51257">
    <property type="entry name" value="PROKAR_LIPOPROTEIN"/>
    <property type="match status" value="1"/>
</dbReference>
<sequence>MANLSAKLFVAAGLLAAAGCAKKPPADLPPPAVGTDQGTTAPTDGTVGNAVVPGSQQDFIASVSSDTVYFDTDMYDIDAEDRATLDSQIAWLQRYPQARVTLEGHADERGTREYNLALGDRRANAAKNYLVTRGISADRISTISYGKERPKALGSDEASWAQNRRAVTVIIG</sequence>
<feature type="domain" description="OmpA-like" evidence="10">
    <location>
        <begin position="57"/>
        <end position="172"/>
    </location>
</feature>
<keyword evidence="3 8" id="KW-0472">Membrane</keyword>
<feature type="signal peptide" evidence="9">
    <location>
        <begin position="1"/>
        <end position="17"/>
    </location>
</feature>
<evidence type="ECO:0000256" key="5">
    <source>
        <dbReference type="ARBA" id="ARBA00023237"/>
    </source>
</evidence>
<dbReference type="OrthoDB" id="9809164at2"/>
<comment type="subunit">
    <text evidence="8">The Tol-Pal system is composed of five core proteins: the inner membrane proteins TolA, TolQ and TolR, the periplasmic protein TolB and the outer membrane protein Pal. They form a network linking the inner and outer membranes and the peptidoglycan layer.</text>
</comment>
<evidence type="ECO:0000313" key="11">
    <source>
        <dbReference type="EMBL" id="RHW18827.1"/>
    </source>
</evidence>
<accession>A0A396RQE2</accession>
<dbReference type="GO" id="GO:0009279">
    <property type="term" value="C:cell outer membrane"/>
    <property type="evidence" value="ECO:0007669"/>
    <property type="project" value="UniProtKB-SubCell"/>
</dbReference>
<evidence type="ECO:0000256" key="4">
    <source>
        <dbReference type="ARBA" id="ARBA00023139"/>
    </source>
</evidence>
<comment type="caution">
    <text evidence="11">The sequence shown here is derived from an EMBL/GenBank/DDBJ whole genome shotgun (WGS) entry which is preliminary data.</text>
</comment>
<dbReference type="PANTHER" id="PTHR30329">
    <property type="entry name" value="STATOR ELEMENT OF FLAGELLAR MOTOR COMPLEX"/>
    <property type="match status" value="1"/>
</dbReference>
<dbReference type="NCBIfam" id="TIGR02802">
    <property type="entry name" value="Pal_lipo"/>
    <property type="match status" value="1"/>
</dbReference>
<comment type="function">
    <text evidence="8">Part of the Tol-Pal system, which plays a role in outer membrane invagination during cell division and is important for maintaining outer membrane integrity.</text>
</comment>
<protein>
    <recommendedName>
        <fullName evidence="8">Peptidoglycan-associated lipoprotein</fullName>
        <shortName evidence="8">PAL</shortName>
    </recommendedName>
</protein>
<evidence type="ECO:0000256" key="6">
    <source>
        <dbReference type="ARBA" id="ARBA00023288"/>
    </source>
</evidence>
<dbReference type="CDD" id="cd07185">
    <property type="entry name" value="OmpA_C-like"/>
    <property type="match status" value="1"/>
</dbReference>
<dbReference type="RefSeq" id="WP_118862335.1">
    <property type="nucleotide sequence ID" value="NZ_QWLV01000001.1"/>
</dbReference>
<reference evidence="11 12" key="1">
    <citation type="submission" date="2018-08" db="EMBL/GenBank/DDBJ databases">
        <title>The multiple taxonomic identification of Sphingomonas gilva.</title>
        <authorList>
            <person name="Zhu D."/>
            <person name="Zheng S."/>
        </authorList>
    </citation>
    <scope>NUCLEOTIDE SEQUENCE [LARGE SCALE GENOMIC DNA]</scope>
    <source>
        <strain evidence="11 12">ZDH117</strain>
    </source>
</reference>
<dbReference type="AlphaFoldDB" id="A0A396RQE2"/>
<keyword evidence="12" id="KW-1185">Reference proteome</keyword>
<evidence type="ECO:0000256" key="3">
    <source>
        <dbReference type="ARBA" id="ARBA00023136"/>
    </source>
</evidence>
<evidence type="ECO:0000256" key="8">
    <source>
        <dbReference type="HAMAP-Rule" id="MF_02204"/>
    </source>
</evidence>
<keyword evidence="6 8" id="KW-0449">Lipoprotein</keyword>
<dbReference type="EMBL" id="QWLV01000001">
    <property type="protein sequence ID" value="RHW18827.1"/>
    <property type="molecule type" value="Genomic_DNA"/>
</dbReference>
<keyword evidence="2 8" id="KW-0732">Signal</keyword>
<keyword evidence="7 8" id="KW-0131">Cell cycle</keyword>
<evidence type="ECO:0000256" key="9">
    <source>
        <dbReference type="SAM" id="SignalP"/>
    </source>
</evidence>
<keyword evidence="1 8" id="KW-0132">Cell division</keyword>
<name>A0A396RQE2_9SPHN</name>
<dbReference type="Pfam" id="PF00691">
    <property type="entry name" value="OmpA"/>
    <property type="match status" value="1"/>
</dbReference>
<evidence type="ECO:0000259" key="10">
    <source>
        <dbReference type="PROSITE" id="PS51123"/>
    </source>
</evidence>
<dbReference type="SUPFAM" id="SSF103088">
    <property type="entry name" value="OmpA-like"/>
    <property type="match status" value="1"/>
</dbReference>
<dbReference type="InterPro" id="IPR036737">
    <property type="entry name" value="OmpA-like_sf"/>
</dbReference>
<keyword evidence="5 8" id="KW-0998">Cell outer membrane</keyword>
<evidence type="ECO:0000256" key="1">
    <source>
        <dbReference type="ARBA" id="ARBA00022618"/>
    </source>
</evidence>
<dbReference type="Gene3D" id="3.30.1330.60">
    <property type="entry name" value="OmpA-like domain"/>
    <property type="match status" value="1"/>
</dbReference>
<dbReference type="InterPro" id="IPR039001">
    <property type="entry name" value="Pal"/>
</dbReference>
<dbReference type="PROSITE" id="PS51123">
    <property type="entry name" value="OMPA_2"/>
    <property type="match status" value="1"/>
</dbReference>
<evidence type="ECO:0000256" key="7">
    <source>
        <dbReference type="ARBA" id="ARBA00023306"/>
    </source>
</evidence>
<gene>
    <name evidence="8 11" type="primary">pal</name>
    <name evidence="11" type="ORF">D1610_01345</name>
</gene>
<dbReference type="InterPro" id="IPR006664">
    <property type="entry name" value="OMP_bac"/>
</dbReference>
<dbReference type="Proteomes" id="UP000266693">
    <property type="component" value="Unassembled WGS sequence"/>
</dbReference>
<dbReference type="PRINTS" id="PR01021">
    <property type="entry name" value="OMPADOMAIN"/>
</dbReference>
<dbReference type="InterPro" id="IPR006665">
    <property type="entry name" value="OmpA-like"/>
</dbReference>
<dbReference type="PANTHER" id="PTHR30329:SF21">
    <property type="entry name" value="LIPOPROTEIN YIAD-RELATED"/>
    <property type="match status" value="1"/>
</dbReference>
<dbReference type="GO" id="GO:0051301">
    <property type="term" value="P:cell division"/>
    <property type="evidence" value="ECO:0007669"/>
    <property type="project" value="UniProtKB-UniRule"/>
</dbReference>
<evidence type="ECO:0000313" key="12">
    <source>
        <dbReference type="Proteomes" id="UP000266693"/>
    </source>
</evidence>
<keyword evidence="4 8" id="KW-0564">Palmitate</keyword>
<proteinExistence type="inferred from homology"/>
<comment type="subcellular location">
    <subcellularLocation>
        <location evidence="8">Cell outer membrane</location>
        <topology evidence="8">Lipid-anchor</topology>
    </subcellularLocation>
</comment>
<evidence type="ECO:0000256" key="2">
    <source>
        <dbReference type="ARBA" id="ARBA00022729"/>
    </source>
</evidence>
<dbReference type="InterPro" id="IPR050330">
    <property type="entry name" value="Bact_OuterMem_StrucFunc"/>
</dbReference>